<keyword evidence="3" id="KW-0274">FAD</keyword>
<comment type="cofactor">
    <cofactor evidence="1">
        <name>FAD</name>
        <dbReference type="ChEBI" id="CHEBI:57692"/>
    </cofactor>
</comment>
<feature type="domain" description="FAD-binding" evidence="5">
    <location>
        <begin position="23"/>
        <end position="252"/>
    </location>
</feature>
<accession>A0ABY6UGY3</accession>
<keyword evidence="2" id="KW-0285">Flavoprotein</keyword>
<dbReference type="Proteomes" id="UP000766486">
    <property type="component" value="Unassembled WGS sequence"/>
</dbReference>
<dbReference type="EMBL" id="CABFNS010000820">
    <property type="protein sequence ID" value="VUC30478.1"/>
    <property type="molecule type" value="Genomic_DNA"/>
</dbReference>
<evidence type="ECO:0000313" key="6">
    <source>
        <dbReference type="EMBL" id="VUC30478.1"/>
    </source>
</evidence>
<dbReference type="Gene3D" id="3.40.30.120">
    <property type="match status" value="1"/>
</dbReference>
<evidence type="ECO:0000256" key="3">
    <source>
        <dbReference type="ARBA" id="ARBA00022827"/>
    </source>
</evidence>
<dbReference type="Gene3D" id="3.30.9.10">
    <property type="entry name" value="D-Amino Acid Oxidase, subunit A, domain 2"/>
    <property type="match status" value="1"/>
</dbReference>
<comment type="caution">
    <text evidence="6">The sequence shown here is derived from an EMBL/GenBank/DDBJ whole genome shotgun (WGS) entry which is preliminary data.</text>
</comment>
<dbReference type="InterPro" id="IPR036188">
    <property type="entry name" value="FAD/NAD-bd_sf"/>
</dbReference>
<dbReference type="PRINTS" id="PR00420">
    <property type="entry name" value="RNGMNOXGNASE"/>
</dbReference>
<dbReference type="InterPro" id="IPR050641">
    <property type="entry name" value="RIFMO-like"/>
</dbReference>
<feature type="domain" description="FAD-binding" evidence="5">
    <location>
        <begin position="298"/>
        <end position="340"/>
    </location>
</feature>
<dbReference type="Pfam" id="PF01494">
    <property type="entry name" value="FAD_binding_3"/>
    <property type="match status" value="2"/>
</dbReference>
<sequence>MPGLLQTGEYNGNSPSTDLHSIDVPVLIVGAGPVGLLTAYMLSRYGVKSLLIEKYAERLAAPKAHALCPRSIEICRQFRLDTNAMRDLGSPRQDAFWVNFVTNLSGERIGTLPYERMDAAVLDVTPEMIHNIPQPDFENLVASKLRNDENVDIRKNVSFTGDEVTTIIEDRSSSTSLQVRSRHVIACDGARSQVRKHLGIESEGEDGYETMMTIHFKADLRAVVGDRVGMLHWITDPACSGFIIAYDLGGNHVLISNFDSEKHPAERWSDDLARSTVCAAIGQDIPFDILSYRPWILSGLGLNSGLADAHNIAYKVAAVHQNWANPSLIDSYHTDRRPIALVNSSQSVKNGKKIFTFLKTLGTAGINNVEDARANLHKSIHDPAKQEMIAAEIEGQREHFDNLGIHIGYVYDGSTKIGNASDFTPKFVAGARLPHAWIRPRTTEAVHGLSPVDVSYVQEFSAAEVQLMRYSTLDLVGYAGFTLIVARQEEWARRFEAAKNLLGPLNVVLELRSLDGDFDFVYDTQRKIFLDEGHLSLGSALLLFIIKA</sequence>
<proteinExistence type="predicted"/>
<evidence type="ECO:0000256" key="4">
    <source>
        <dbReference type="ARBA" id="ARBA00023002"/>
    </source>
</evidence>
<keyword evidence="4" id="KW-0560">Oxidoreductase</keyword>
<evidence type="ECO:0000256" key="2">
    <source>
        <dbReference type="ARBA" id="ARBA00022630"/>
    </source>
</evidence>
<dbReference type="SUPFAM" id="SSF51905">
    <property type="entry name" value="FAD/NAD(P)-binding domain"/>
    <property type="match status" value="1"/>
</dbReference>
<evidence type="ECO:0000313" key="7">
    <source>
        <dbReference type="Proteomes" id="UP000766486"/>
    </source>
</evidence>
<evidence type="ECO:0000256" key="1">
    <source>
        <dbReference type="ARBA" id="ARBA00001974"/>
    </source>
</evidence>
<dbReference type="PANTHER" id="PTHR43004">
    <property type="entry name" value="TRK SYSTEM POTASSIUM UPTAKE PROTEIN"/>
    <property type="match status" value="1"/>
</dbReference>
<organism evidence="6 7">
    <name type="scientific">Bionectria ochroleuca</name>
    <name type="common">Gliocladium roseum</name>
    <dbReference type="NCBI Taxonomy" id="29856"/>
    <lineage>
        <taxon>Eukaryota</taxon>
        <taxon>Fungi</taxon>
        <taxon>Dikarya</taxon>
        <taxon>Ascomycota</taxon>
        <taxon>Pezizomycotina</taxon>
        <taxon>Sordariomycetes</taxon>
        <taxon>Hypocreomycetidae</taxon>
        <taxon>Hypocreales</taxon>
        <taxon>Bionectriaceae</taxon>
        <taxon>Clonostachys</taxon>
    </lineage>
</organism>
<dbReference type="PANTHER" id="PTHR43004:SF19">
    <property type="entry name" value="BINDING MONOOXYGENASE, PUTATIVE (JCVI)-RELATED"/>
    <property type="match status" value="1"/>
</dbReference>
<keyword evidence="7" id="KW-1185">Reference proteome</keyword>
<evidence type="ECO:0000259" key="5">
    <source>
        <dbReference type="Pfam" id="PF01494"/>
    </source>
</evidence>
<dbReference type="InterPro" id="IPR002938">
    <property type="entry name" value="FAD-bd"/>
</dbReference>
<gene>
    <name evidence="6" type="ORF">CLO192961_LOCUS287459</name>
</gene>
<dbReference type="Gene3D" id="3.50.50.60">
    <property type="entry name" value="FAD/NAD(P)-binding domain"/>
    <property type="match status" value="2"/>
</dbReference>
<name>A0ABY6UGY3_BIOOC</name>
<reference evidence="6 7" key="1">
    <citation type="submission" date="2019-06" db="EMBL/GenBank/DDBJ databases">
        <authorList>
            <person name="Broberg M."/>
        </authorList>
    </citation>
    <scope>NUCLEOTIDE SEQUENCE [LARGE SCALE GENOMIC DNA]</scope>
</reference>
<protein>
    <recommendedName>
        <fullName evidence="5">FAD-binding domain-containing protein</fullName>
    </recommendedName>
</protein>